<dbReference type="CDD" id="cd06260">
    <property type="entry name" value="DUF820-like"/>
    <property type="match status" value="1"/>
</dbReference>
<evidence type="ECO:0000259" key="2">
    <source>
        <dbReference type="Pfam" id="PF05685"/>
    </source>
</evidence>
<reference evidence="3" key="1">
    <citation type="journal article" date="2021" name="Microb. Physiol.">
        <title>Proteogenomic Insights into the Physiology of Marine, Sulfate-Reducing, Filamentous Desulfonema limicola and Desulfonema magnum.</title>
        <authorList>
            <person name="Schnaars V."/>
            <person name="Wohlbrand L."/>
            <person name="Scheve S."/>
            <person name="Hinrichs C."/>
            <person name="Reinhardt R."/>
            <person name="Rabus R."/>
        </authorList>
    </citation>
    <scope>NUCLEOTIDE SEQUENCE</scope>
    <source>
        <strain evidence="3">4be13</strain>
    </source>
</reference>
<dbReference type="PANTHER" id="PTHR33352:SF3">
    <property type="entry name" value="SLR1612 PROTEIN"/>
    <property type="match status" value="1"/>
</dbReference>
<dbReference type="InterPro" id="IPR012296">
    <property type="entry name" value="Nuclease_put_TT1808"/>
</dbReference>
<gene>
    <name evidence="3" type="ORF">dnm_019250</name>
</gene>
<dbReference type="KEGG" id="dmm:dnm_019250"/>
<organism evidence="3 4">
    <name type="scientific">Desulfonema magnum</name>
    <dbReference type="NCBI Taxonomy" id="45655"/>
    <lineage>
        <taxon>Bacteria</taxon>
        <taxon>Pseudomonadati</taxon>
        <taxon>Thermodesulfobacteriota</taxon>
        <taxon>Desulfobacteria</taxon>
        <taxon>Desulfobacterales</taxon>
        <taxon>Desulfococcaceae</taxon>
        <taxon>Desulfonema</taxon>
    </lineage>
</organism>
<dbReference type="InterPro" id="IPR011335">
    <property type="entry name" value="Restrct_endonuc-II-like"/>
</dbReference>
<dbReference type="SUPFAM" id="SSF52980">
    <property type="entry name" value="Restriction endonuclease-like"/>
    <property type="match status" value="1"/>
</dbReference>
<feature type="coiled-coil region" evidence="1">
    <location>
        <begin position="220"/>
        <end position="266"/>
    </location>
</feature>
<accession>A0A975BIF0</accession>
<dbReference type="EMBL" id="CP061800">
    <property type="protein sequence ID" value="QTA85908.1"/>
    <property type="molecule type" value="Genomic_DNA"/>
</dbReference>
<dbReference type="Pfam" id="PF05685">
    <property type="entry name" value="Uma2"/>
    <property type="match status" value="1"/>
</dbReference>
<protein>
    <submittedName>
        <fullName evidence="3">DUF820</fullName>
    </submittedName>
</protein>
<keyword evidence="1" id="KW-0175">Coiled coil</keyword>
<dbReference type="Gene3D" id="3.90.1570.10">
    <property type="entry name" value="tt1808, chain A"/>
    <property type="match status" value="1"/>
</dbReference>
<evidence type="ECO:0000313" key="4">
    <source>
        <dbReference type="Proteomes" id="UP000663722"/>
    </source>
</evidence>
<dbReference type="InterPro" id="IPR008538">
    <property type="entry name" value="Uma2"/>
</dbReference>
<proteinExistence type="predicted"/>
<evidence type="ECO:0000256" key="1">
    <source>
        <dbReference type="SAM" id="Coils"/>
    </source>
</evidence>
<dbReference type="RefSeq" id="WP_207681777.1">
    <property type="nucleotide sequence ID" value="NZ_CP061800.1"/>
</dbReference>
<name>A0A975BIF0_9BACT</name>
<sequence length="275" mass="31599">MEALQPLSQNDWEAPDPQDISHIVTEDSVNNWEAPEPPDISHIITEDDTPVDNLFSEKQQRLLTESLNSSWNPGRHFLTSANVGIFHATKTPPIVPDIFLSLDVQVADDLWDKKNRSYFLWEFGKPPEVAVEIVSNTKGGETNIKFQKYAQIGVWYYIIFDPQQLIQKDALRIYELLAGQYVPKADRRLTHIGLEMTLWEGEFEEKHGLWLRWCDKEGNLIQTGAERAKAERQRAEAERQRAEAAENQLISEKQRAERLAAKLRSLGIDPENPEL</sequence>
<dbReference type="AlphaFoldDB" id="A0A975BIF0"/>
<keyword evidence="4" id="KW-1185">Reference proteome</keyword>
<dbReference type="Proteomes" id="UP000663722">
    <property type="component" value="Chromosome"/>
</dbReference>
<feature type="domain" description="Putative restriction endonuclease" evidence="2">
    <location>
        <begin position="54"/>
        <end position="185"/>
    </location>
</feature>
<evidence type="ECO:0000313" key="3">
    <source>
        <dbReference type="EMBL" id="QTA85908.1"/>
    </source>
</evidence>
<dbReference type="PANTHER" id="PTHR33352">
    <property type="entry name" value="SLR1095 PROTEIN"/>
    <property type="match status" value="1"/>
</dbReference>